<proteinExistence type="predicted"/>
<dbReference type="InterPro" id="IPR036291">
    <property type="entry name" value="NAD(P)-bd_dom_sf"/>
</dbReference>
<gene>
    <name evidence="1" type="ORF">PENANT_c047G02331</name>
</gene>
<sequence>MLNTQRIATWSNSSSQRSHPCQRVLTLQARQQVVTGASSGLSLKVTRQLLQLQASTVILAVRNIAQGEACVKDLLRGQKIQQRNLSATIRLMELDADRKAAFIKSPAGLEVQTTIWAEALAEMKRLVNLPLEMQRPCISFETQFQALI</sequence>
<protein>
    <recommendedName>
        <fullName evidence="3">Ketoreductase (KR) domain-containing protein</fullName>
    </recommendedName>
</protein>
<keyword evidence="2" id="KW-1185">Reference proteome</keyword>
<name>A0A1V6PT06_9EURO</name>
<evidence type="ECO:0000313" key="2">
    <source>
        <dbReference type="Proteomes" id="UP000191672"/>
    </source>
</evidence>
<organism evidence="1 2">
    <name type="scientific">Penicillium antarcticum</name>
    <dbReference type="NCBI Taxonomy" id="416450"/>
    <lineage>
        <taxon>Eukaryota</taxon>
        <taxon>Fungi</taxon>
        <taxon>Dikarya</taxon>
        <taxon>Ascomycota</taxon>
        <taxon>Pezizomycotina</taxon>
        <taxon>Eurotiomycetes</taxon>
        <taxon>Eurotiomycetidae</taxon>
        <taxon>Eurotiales</taxon>
        <taxon>Aspergillaceae</taxon>
        <taxon>Penicillium</taxon>
    </lineage>
</organism>
<comment type="caution">
    <text evidence="1">The sequence shown here is derived from an EMBL/GenBank/DDBJ whole genome shotgun (WGS) entry which is preliminary data.</text>
</comment>
<accession>A0A1V6PT06</accession>
<dbReference type="EMBL" id="MDYN01000047">
    <property type="protein sequence ID" value="OQD79626.1"/>
    <property type="molecule type" value="Genomic_DNA"/>
</dbReference>
<reference evidence="2" key="1">
    <citation type="journal article" date="2017" name="Nat. Microbiol.">
        <title>Global analysis of biosynthetic gene clusters reveals vast potential of secondary metabolite production in Penicillium species.</title>
        <authorList>
            <person name="Nielsen J.C."/>
            <person name="Grijseels S."/>
            <person name="Prigent S."/>
            <person name="Ji B."/>
            <person name="Dainat J."/>
            <person name="Nielsen K.F."/>
            <person name="Frisvad J.C."/>
            <person name="Workman M."/>
            <person name="Nielsen J."/>
        </authorList>
    </citation>
    <scope>NUCLEOTIDE SEQUENCE [LARGE SCALE GENOMIC DNA]</scope>
    <source>
        <strain evidence="2">IBT 31811</strain>
    </source>
</reference>
<evidence type="ECO:0008006" key="3">
    <source>
        <dbReference type="Google" id="ProtNLM"/>
    </source>
</evidence>
<dbReference type="AlphaFoldDB" id="A0A1V6PT06"/>
<dbReference type="Proteomes" id="UP000191672">
    <property type="component" value="Unassembled WGS sequence"/>
</dbReference>
<dbReference type="SUPFAM" id="SSF51735">
    <property type="entry name" value="NAD(P)-binding Rossmann-fold domains"/>
    <property type="match status" value="1"/>
</dbReference>
<dbReference type="Gene3D" id="3.40.50.720">
    <property type="entry name" value="NAD(P)-binding Rossmann-like Domain"/>
    <property type="match status" value="1"/>
</dbReference>
<dbReference type="STRING" id="416450.A0A1V6PT06"/>
<evidence type="ECO:0000313" key="1">
    <source>
        <dbReference type="EMBL" id="OQD79626.1"/>
    </source>
</evidence>